<dbReference type="EMBL" id="CP076132">
    <property type="protein sequence ID" value="QWG00797.1"/>
    <property type="molecule type" value="Genomic_DNA"/>
</dbReference>
<dbReference type="PANTHER" id="PTHR42852">
    <property type="entry name" value="THIOL:DISULFIDE INTERCHANGE PROTEIN DSBE"/>
    <property type="match status" value="1"/>
</dbReference>
<dbReference type="RefSeq" id="WP_169665130.1">
    <property type="nucleotide sequence ID" value="NZ_CP076132.1"/>
</dbReference>
<keyword evidence="1" id="KW-0732">Signal</keyword>
<dbReference type="Pfam" id="PF00578">
    <property type="entry name" value="AhpC-TSA"/>
    <property type="match status" value="1"/>
</dbReference>
<dbReference type="GO" id="GO:0016491">
    <property type="term" value="F:oxidoreductase activity"/>
    <property type="evidence" value="ECO:0007669"/>
    <property type="project" value="InterPro"/>
</dbReference>
<evidence type="ECO:0000256" key="1">
    <source>
        <dbReference type="SAM" id="SignalP"/>
    </source>
</evidence>
<dbReference type="AlphaFoldDB" id="A0AAX1N0E6"/>
<protein>
    <submittedName>
        <fullName evidence="3">Redoxin domain-containing protein</fullName>
    </submittedName>
</protein>
<dbReference type="InterPro" id="IPR000866">
    <property type="entry name" value="AhpC/TSA"/>
</dbReference>
<accession>A0AAX1N0E6</accession>
<feature type="domain" description="Thioredoxin" evidence="2">
    <location>
        <begin position="239"/>
        <end position="393"/>
    </location>
</feature>
<proteinExistence type="predicted"/>
<dbReference type="KEGG" id="fya:KMW28_14170"/>
<reference evidence="3 4" key="1">
    <citation type="submission" date="2021-05" db="EMBL/GenBank/DDBJ databases">
        <title>Comparative genomic studies on the polysaccharide-degrading batcterial strains of the Flammeovirga genus.</title>
        <authorList>
            <person name="Zewei F."/>
            <person name="Zheng Z."/>
            <person name="Yu L."/>
            <person name="Ruyue G."/>
            <person name="Yanhong M."/>
            <person name="Yuanyuan C."/>
            <person name="Jingyan G."/>
            <person name="Wenjun H."/>
        </authorList>
    </citation>
    <scope>NUCLEOTIDE SEQUENCE [LARGE SCALE GENOMIC DNA]</scope>
    <source>
        <strain evidence="3 4">NBRC:100898</strain>
    </source>
</reference>
<evidence type="ECO:0000259" key="2">
    <source>
        <dbReference type="PROSITE" id="PS51352"/>
    </source>
</evidence>
<dbReference type="InterPro" id="IPR013766">
    <property type="entry name" value="Thioredoxin_domain"/>
</dbReference>
<dbReference type="PANTHER" id="PTHR42852:SF13">
    <property type="entry name" value="PROTEIN DIPZ"/>
    <property type="match status" value="1"/>
</dbReference>
<evidence type="ECO:0000313" key="4">
    <source>
        <dbReference type="Proteomes" id="UP000678679"/>
    </source>
</evidence>
<dbReference type="GO" id="GO:0016209">
    <property type="term" value="F:antioxidant activity"/>
    <property type="evidence" value="ECO:0007669"/>
    <property type="project" value="InterPro"/>
</dbReference>
<evidence type="ECO:0000313" key="3">
    <source>
        <dbReference type="EMBL" id="QWG00797.1"/>
    </source>
</evidence>
<dbReference type="PROSITE" id="PS51352">
    <property type="entry name" value="THIOREDOXIN_2"/>
    <property type="match status" value="1"/>
</dbReference>
<gene>
    <name evidence="3" type="ORF">KMW28_14170</name>
</gene>
<dbReference type="InterPro" id="IPR050553">
    <property type="entry name" value="Thioredoxin_ResA/DsbE_sf"/>
</dbReference>
<dbReference type="CDD" id="cd02966">
    <property type="entry name" value="TlpA_like_family"/>
    <property type="match status" value="1"/>
</dbReference>
<dbReference type="Proteomes" id="UP000678679">
    <property type="component" value="Chromosome 1"/>
</dbReference>
<feature type="signal peptide" evidence="1">
    <location>
        <begin position="1"/>
        <end position="23"/>
    </location>
</feature>
<dbReference type="PROSITE" id="PS51257">
    <property type="entry name" value="PROKAR_LIPOPROTEIN"/>
    <property type="match status" value="1"/>
</dbReference>
<dbReference type="Gene3D" id="3.40.30.10">
    <property type="entry name" value="Glutaredoxin"/>
    <property type="match status" value="1"/>
</dbReference>
<keyword evidence="4" id="KW-1185">Reference proteome</keyword>
<dbReference type="InterPro" id="IPR036249">
    <property type="entry name" value="Thioredoxin-like_sf"/>
</dbReference>
<organism evidence="3 4">
    <name type="scientific">Flammeovirga yaeyamensis</name>
    <dbReference type="NCBI Taxonomy" id="367791"/>
    <lineage>
        <taxon>Bacteria</taxon>
        <taxon>Pseudomonadati</taxon>
        <taxon>Bacteroidota</taxon>
        <taxon>Cytophagia</taxon>
        <taxon>Cytophagales</taxon>
        <taxon>Flammeovirgaceae</taxon>
        <taxon>Flammeovirga</taxon>
    </lineage>
</organism>
<sequence>MNFLKTISILLLALFMGCSSAQKEEGKNTTLSKWRAVITNNHQKDIPFYLQVEGEGDQQVWTVINGDERMKLDEVFYEGDSLHVPLLIYEAEIIVKESEDSLNGRFLRKGAYSLPFIAEKGKANRFSVSESPDVDFTGKYAVKLGKTESIGLFRQNGMYVTGTFMTATGDYRYLEGVVEGNKMKLSSFDGVHILRFEVEKEENKLVNGKMWSGKEAFKTWQGIKDDRAKLPDPKTLTYLKEGYSHISFAFENSEGKVISLGDERYDDKVVILQIMGSWCPNCLDESKFFGPLYKKYNEKGLEIIGLSFERSEEAEKAFKRISRMKKKLNLDYEILYAGTPQMTSEALPMLNKVMSFPTSIVIDKNRKVREIHTGFTGPGTGEYYEKYVAEFTQLIQTLLAEEPSQK</sequence>
<name>A0AAX1N0E6_9BACT</name>
<dbReference type="SUPFAM" id="SSF52833">
    <property type="entry name" value="Thioredoxin-like"/>
    <property type="match status" value="1"/>
</dbReference>
<feature type="chain" id="PRO_5043925906" evidence="1">
    <location>
        <begin position="24"/>
        <end position="406"/>
    </location>
</feature>